<evidence type="ECO:0000256" key="2">
    <source>
        <dbReference type="ARBA" id="ARBA00022670"/>
    </source>
</evidence>
<dbReference type="SUPFAM" id="SSF55486">
    <property type="entry name" value="Metalloproteases ('zincins'), catalytic domain"/>
    <property type="match status" value="1"/>
</dbReference>
<keyword evidence="5" id="KW-0862">Zinc</keyword>
<evidence type="ECO:0000256" key="7">
    <source>
        <dbReference type="SAM" id="Phobius"/>
    </source>
</evidence>
<dbReference type="Pfam" id="PF01431">
    <property type="entry name" value="Peptidase_M13"/>
    <property type="match status" value="1"/>
</dbReference>
<feature type="domain" description="Peptidase M13 N-terminal" evidence="9">
    <location>
        <begin position="95"/>
        <end position="502"/>
    </location>
</feature>
<organism evidence="10">
    <name type="scientific">Arion vulgaris</name>
    <dbReference type="NCBI Taxonomy" id="1028688"/>
    <lineage>
        <taxon>Eukaryota</taxon>
        <taxon>Metazoa</taxon>
        <taxon>Spiralia</taxon>
        <taxon>Lophotrochozoa</taxon>
        <taxon>Mollusca</taxon>
        <taxon>Gastropoda</taxon>
        <taxon>Heterobranchia</taxon>
        <taxon>Euthyneura</taxon>
        <taxon>Panpulmonata</taxon>
        <taxon>Eupulmonata</taxon>
        <taxon>Stylommatophora</taxon>
        <taxon>Helicina</taxon>
        <taxon>Arionoidea</taxon>
        <taxon>Arionidae</taxon>
        <taxon>Arion</taxon>
    </lineage>
</organism>
<evidence type="ECO:0000256" key="6">
    <source>
        <dbReference type="ARBA" id="ARBA00023049"/>
    </source>
</evidence>
<proteinExistence type="predicted"/>
<evidence type="ECO:0000313" key="10">
    <source>
        <dbReference type="EMBL" id="CEK79506.1"/>
    </source>
</evidence>
<dbReference type="PANTHER" id="PTHR11733:SF195">
    <property type="entry name" value="ENDOTHELIN-CONVERTING ENZYME-LIKE 1"/>
    <property type="match status" value="1"/>
</dbReference>
<keyword evidence="6" id="KW-0482">Metalloprotease</keyword>
<reference evidence="10" key="1">
    <citation type="submission" date="2014-12" db="EMBL/GenBank/DDBJ databases">
        <title>Insight into the proteome of Arion vulgaris.</title>
        <authorList>
            <person name="Aradska J."/>
            <person name="Bulat T."/>
            <person name="Smidak R."/>
            <person name="Sarate P."/>
            <person name="Gangsoo J."/>
            <person name="Sialana F."/>
            <person name="Bilban M."/>
            <person name="Lubec G."/>
        </authorList>
    </citation>
    <scope>NUCLEOTIDE SEQUENCE</scope>
    <source>
        <tissue evidence="10">Skin</tissue>
    </source>
</reference>
<feature type="domain" description="Peptidase M13 C-terminal" evidence="8">
    <location>
        <begin position="570"/>
        <end position="776"/>
    </location>
</feature>
<accession>A0A0B7AHI1</accession>
<evidence type="ECO:0000259" key="9">
    <source>
        <dbReference type="Pfam" id="PF05649"/>
    </source>
</evidence>
<evidence type="ECO:0000256" key="1">
    <source>
        <dbReference type="ARBA" id="ARBA00001947"/>
    </source>
</evidence>
<comment type="cofactor">
    <cofactor evidence="1">
        <name>Zn(2+)</name>
        <dbReference type="ChEBI" id="CHEBI:29105"/>
    </cofactor>
</comment>
<feature type="transmembrane region" description="Helical" evidence="7">
    <location>
        <begin position="29"/>
        <end position="49"/>
    </location>
</feature>
<dbReference type="CDD" id="cd08662">
    <property type="entry name" value="M13"/>
    <property type="match status" value="1"/>
</dbReference>
<dbReference type="EMBL" id="HACG01032641">
    <property type="protein sequence ID" value="CEK79506.1"/>
    <property type="molecule type" value="Transcribed_RNA"/>
</dbReference>
<protein>
    <recommendedName>
        <fullName evidence="11">Peptidase M13 N-terminal domain-containing protein</fullName>
    </recommendedName>
</protein>
<gene>
    <name evidence="10" type="primary">ORF115805</name>
</gene>
<keyword evidence="7" id="KW-1133">Transmembrane helix</keyword>
<keyword evidence="7" id="KW-0472">Membrane</keyword>
<keyword evidence="7" id="KW-0812">Transmembrane</keyword>
<sequence>MADEFKSYDKTPILSRFNISKWGCGIRELIFIAIAGVLLVMVLIFAGLYGNAESQRVLATSVGASAIVDRSYCTDKGCLNTAARILGLMNKSVDPCDNFYEYACGNYKVVKPLLKDAGTRNILSDMNTENQDKLIDILENPISQMHDFASERKLKQFFQSCNDMYIREKNRGTPFLTKVVPALGGWKLLGTWDTNWDFNTALKKVHADFWVDALYSPSVGVDWNDGTKRVIEIHPGGTGKFMYWNWYLNPNMEKIRQDYRKFIRRVGSLLLRDGTNATLNSRNLTLEDEHLDEFVNDTFNIEYNIAKIATRSRFTYDAYEEVNKVTLTDFNTETRNVINWVDQMSYLFNRAGVTGSTKAIVGRREYFQNMTAMIVSLPDSDRNRMLHNYLIWRVAELYVQDLSWEYVHANREIFVDLYKKPVFSGIYRYCFSRARTYMSDALSSLYITEHLSDDSRDTVVDITKNIKLALQTQLEKTPWMDDVTKKYAQEKLDHVTFKMGYPEWMANPAAVDAIYNGLSINVSDYFGNLLSANQFMRADWNEQLSMIGENREEWLFPTYSTVIGVYWYWNEVIAPAGILQSPVYHKDQPHHSTFGSLGSILGRFIHHIVDEWGKHYDKVGKDTESESWWSNSSLEAYKPIRDCVVDVYSNISRNYVFPDGVSHPLPINVEYYTPIAISWTNGIRLAQIGYNDWLTSQGLVEKQLPGVGLTNEQLLYVAHAQTFCYARDIKYSYLLGSRGRVEEDIQVNMALGQLKEFSDAFMCKPESKMNHAKKCDYY</sequence>
<dbReference type="GO" id="GO:0046872">
    <property type="term" value="F:metal ion binding"/>
    <property type="evidence" value="ECO:0007669"/>
    <property type="project" value="UniProtKB-KW"/>
</dbReference>
<dbReference type="InterPro" id="IPR008753">
    <property type="entry name" value="Peptidase_M13_N"/>
</dbReference>
<dbReference type="AlphaFoldDB" id="A0A0B7AHI1"/>
<keyword evidence="2" id="KW-0645">Protease</keyword>
<dbReference type="InterPro" id="IPR042089">
    <property type="entry name" value="Peptidase_M13_dom_2"/>
</dbReference>
<dbReference type="GO" id="GO:0005886">
    <property type="term" value="C:plasma membrane"/>
    <property type="evidence" value="ECO:0007669"/>
    <property type="project" value="TreeGrafter"/>
</dbReference>
<dbReference type="PRINTS" id="PR00786">
    <property type="entry name" value="NEPRILYSIN"/>
</dbReference>
<dbReference type="GO" id="GO:0016485">
    <property type="term" value="P:protein processing"/>
    <property type="evidence" value="ECO:0007669"/>
    <property type="project" value="TreeGrafter"/>
</dbReference>
<evidence type="ECO:0000256" key="3">
    <source>
        <dbReference type="ARBA" id="ARBA00022723"/>
    </source>
</evidence>
<name>A0A0B7AHI1_9EUPU</name>
<keyword evidence="3" id="KW-0479">Metal-binding</keyword>
<evidence type="ECO:0000256" key="4">
    <source>
        <dbReference type="ARBA" id="ARBA00022801"/>
    </source>
</evidence>
<dbReference type="InterPro" id="IPR000718">
    <property type="entry name" value="Peptidase_M13"/>
</dbReference>
<dbReference type="PROSITE" id="PS51885">
    <property type="entry name" value="NEPRILYSIN"/>
    <property type="match status" value="1"/>
</dbReference>
<dbReference type="PANTHER" id="PTHR11733">
    <property type="entry name" value="ZINC METALLOPROTEASE FAMILY M13 NEPRILYSIN-RELATED"/>
    <property type="match status" value="1"/>
</dbReference>
<dbReference type="InterPro" id="IPR018497">
    <property type="entry name" value="Peptidase_M13_C"/>
</dbReference>
<dbReference type="InterPro" id="IPR024079">
    <property type="entry name" value="MetalloPept_cat_dom_sf"/>
</dbReference>
<keyword evidence="4" id="KW-0378">Hydrolase</keyword>
<evidence type="ECO:0000259" key="8">
    <source>
        <dbReference type="Pfam" id="PF01431"/>
    </source>
</evidence>
<dbReference type="Gene3D" id="1.10.1380.10">
    <property type="entry name" value="Neutral endopeptidase , domain2"/>
    <property type="match status" value="1"/>
</dbReference>
<dbReference type="Gene3D" id="3.40.390.10">
    <property type="entry name" value="Collagenase (Catalytic Domain)"/>
    <property type="match status" value="1"/>
</dbReference>
<dbReference type="GO" id="GO:0004222">
    <property type="term" value="F:metalloendopeptidase activity"/>
    <property type="evidence" value="ECO:0007669"/>
    <property type="project" value="InterPro"/>
</dbReference>
<dbReference type="Pfam" id="PF05649">
    <property type="entry name" value="Peptidase_M13_N"/>
    <property type="match status" value="1"/>
</dbReference>
<evidence type="ECO:0000256" key="5">
    <source>
        <dbReference type="ARBA" id="ARBA00022833"/>
    </source>
</evidence>
<evidence type="ECO:0008006" key="11">
    <source>
        <dbReference type="Google" id="ProtNLM"/>
    </source>
</evidence>